<comment type="caution">
    <text evidence="1">The sequence shown here is derived from an EMBL/GenBank/DDBJ whole genome shotgun (WGS) entry which is preliminary data.</text>
</comment>
<keyword evidence="2" id="KW-1185">Reference proteome</keyword>
<dbReference type="AlphaFoldDB" id="A0A392TT28"/>
<organism evidence="1 2">
    <name type="scientific">Trifolium medium</name>
    <dbReference type="NCBI Taxonomy" id="97028"/>
    <lineage>
        <taxon>Eukaryota</taxon>
        <taxon>Viridiplantae</taxon>
        <taxon>Streptophyta</taxon>
        <taxon>Embryophyta</taxon>
        <taxon>Tracheophyta</taxon>
        <taxon>Spermatophyta</taxon>
        <taxon>Magnoliopsida</taxon>
        <taxon>eudicotyledons</taxon>
        <taxon>Gunneridae</taxon>
        <taxon>Pentapetalae</taxon>
        <taxon>rosids</taxon>
        <taxon>fabids</taxon>
        <taxon>Fabales</taxon>
        <taxon>Fabaceae</taxon>
        <taxon>Papilionoideae</taxon>
        <taxon>50 kb inversion clade</taxon>
        <taxon>NPAAA clade</taxon>
        <taxon>Hologalegina</taxon>
        <taxon>IRL clade</taxon>
        <taxon>Trifolieae</taxon>
        <taxon>Trifolium</taxon>
    </lineage>
</organism>
<protein>
    <submittedName>
        <fullName evidence="1">Uncharacterized protein</fullName>
    </submittedName>
</protein>
<evidence type="ECO:0000313" key="2">
    <source>
        <dbReference type="Proteomes" id="UP000265520"/>
    </source>
</evidence>
<dbReference type="EMBL" id="LXQA010648267">
    <property type="protein sequence ID" value="MCI64049.1"/>
    <property type="molecule type" value="Genomic_DNA"/>
</dbReference>
<accession>A0A392TT28</accession>
<feature type="non-terminal residue" evidence="1">
    <location>
        <position position="63"/>
    </location>
</feature>
<name>A0A392TT28_9FABA</name>
<sequence length="63" mass="7032">MIEDGREVPIPHLPSTVNIAEVSRVMRSGRVIPAMSPKKVDAPINRRVQMENPVVNSELNKDI</sequence>
<proteinExistence type="predicted"/>
<evidence type="ECO:0000313" key="1">
    <source>
        <dbReference type="EMBL" id="MCI64049.1"/>
    </source>
</evidence>
<reference evidence="1 2" key="1">
    <citation type="journal article" date="2018" name="Front. Plant Sci.">
        <title>Red Clover (Trifolium pratense) and Zigzag Clover (T. medium) - A Picture of Genomic Similarities and Differences.</title>
        <authorList>
            <person name="Dluhosova J."/>
            <person name="Istvanek J."/>
            <person name="Nedelnik J."/>
            <person name="Repkova J."/>
        </authorList>
    </citation>
    <scope>NUCLEOTIDE SEQUENCE [LARGE SCALE GENOMIC DNA]</scope>
    <source>
        <strain evidence="2">cv. 10/8</strain>
        <tissue evidence="1">Leaf</tissue>
    </source>
</reference>
<dbReference type="Proteomes" id="UP000265520">
    <property type="component" value="Unassembled WGS sequence"/>
</dbReference>